<dbReference type="STRING" id="1454001.AW08_00868"/>
<dbReference type="HAMAP" id="MF_01201">
    <property type="entry name" value="Ala_racemase"/>
    <property type="match status" value="1"/>
</dbReference>
<dbReference type="Gene3D" id="2.40.37.10">
    <property type="entry name" value="Lyase, Ornithine Decarboxylase, Chain A, domain 1"/>
    <property type="match status" value="1"/>
</dbReference>
<dbReference type="InterPro" id="IPR029066">
    <property type="entry name" value="PLP-binding_barrel"/>
</dbReference>
<keyword evidence="12" id="KW-1185">Reference proteome</keyword>
<gene>
    <name evidence="11" type="primary">dadX</name>
    <name evidence="11" type="ORF">AW08_00868</name>
</gene>
<sequence length="387" mass="40847">MPRPIQADVDLAALRHNYLLARRRAARGGTAARAWAVVKANAYGHGLLRAATALGDVADGFALLDIDEAVRLRQAGIHQPILLLEGFFTAADLAACSEHGLSVVIHCLDQLQMLRQARLPRCPPIHLKLNSGMNRLGLVARQLPAAREHLAALACAGGAGGLTLMTHFAEADADGGEACIRWQLERFARMLDDWPQAAALPVSLANSAAILRYPATARDWVRPGIMLYGGSPFATEDAASLGLRPVMTLRSTILALQEIAAGERVGYGGTFVATRPTRVGIVACGYADGYPRHAPGGTPIVVGGQRTQTLGRVSMDMLACDLTDLPAAGVGSPVVLWGEGMPADEVATAAGTISYELFCALARRVPVRSVGEVAQESSRAGRAEGRE</sequence>
<feature type="binding site" evidence="7 9">
    <location>
        <position position="135"/>
    </location>
    <ligand>
        <name>substrate</name>
    </ligand>
</feature>
<dbReference type="GO" id="GO:0030632">
    <property type="term" value="P:D-alanine biosynthetic process"/>
    <property type="evidence" value="ECO:0007669"/>
    <property type="project" value="UniProtKB-UniRule"/>
</dbReference>
<dbReference type="InterPro" id="IPR009006">
    <property type="entry name" value="Ala_racemase/Decarboxylase_C"/>
</dbReference>
<dbReference type="UniPathway" id="UPA00042">
    <property type="reaction ID" value="UER00497"/>
</dbReference>
<evidence type="ECO:0000259" key="10">
    <source>
        <dbReference type="SMART" id="SM01005"/>
    </source>
</evidence>
<comment type="caution">
    <text evidence="11">The sequence shown here is derived from an EMBL/GenBank/DDBJ whole genome shotgun (WGS) entry which is preliminary data.</text>
</comment>
<dbReference type="PROSITE" id="PS00395">
    <property type="entry name" value="ALANINE_RACEMASE"/>
    <property type="match status" value="1"/>
</dbReference>
<dbReference type="InterPro" id="IPR020622">
    <property type="entry name" value="Ala_racemase_pyridoxalP-BS"/>
</dbReference>
<dbReference type="PATRIC" id="fig|1454001.3.peg.815"/>
<comment type="catalytic activity">
    <reaction evidence="1 7">
        <text>L-alanine = D-alanine</text>
        <dbReference type="Rhea" id="RHEA:20249"/>
        <dbReference type="ChEBI" id="CHEBI:57416"/>
        <dbReference type="ChEBI" id="CHEBI:57972"/>
        <dbReference type="EC" id="5.1.1.1"/>
    </reaction>
</comment>
<dbReference type="InterPro" id="IPR011079">
    <property type="entry name" value="Ala_racemase_C"/>
</dbReference>
<dbReference type="Gene3D" id="3.20.20.10">
    <property type="entry name" value="Alanine racemase"/>
    <property type="match status" value="1"/>
</dbReference>
<evidence type="ECO:0000256" key="6">
    <source>
        <dbReference type="ARBA" id="ARBA00023235"/>
    </source>
</evidence>
<dbReference type="PRINTS" id="PR00992">
    <property type="entry name" value="ALARACEMASE"/>
</dbReference>
<dbReference type="NCBIfam" id="TIGR00492">
    <property type="entry name" value="alr"/>
    <property type="match status" value="1"/>
</dbReference>
<comment type="function">
    <text evidence="7">Catalyzes the interconversion of L-alanine and D-alanine. May also act on other amino acids.</text>
</comment>
<keyword evidence="6 7" id="KW-0413">Isomerase</keyword>
<dbReference type="InterPro" id="IPR001608">
    <property type="entry name" value="Ala_racemase_N"/>
</dbReference>
<dbReference type="Pfam" id="PF01168">
    <property type="entry name" value="Ala_racemase_N"/>
    <property type="match status" value="1"/>
</dbReference>
<evidence type="ECO:0000256" key="2">
    <source>
        <dbReference type="ARBA" id="ARBA00001933"/>
    </source>
</evidence>
<comment type="cofactor">
    <cofactor evidence="2 7 8">
        <name>pyridoxal 5'-phosphate</name>
        <dbReference type="ChEBI" id="CHEBI:597326"/>
    </cofactor>
</comment>
<evidence type="ECO:0000256" key="5">
    <source>
        <dbReference type="ARBA" id="ARBA00022898"/>
    </source>
</evidence>
<evidence type="ECO:0000256" key="1">
    <source>
        <dbReference type="ARBA" id="ARBA00000316"/>
    </source>
</evidence>
<evidence type="ECO:0000256" key="3">
    <source>
        <dbReference type="ARBA" id="ARBA00007880"/>
    </source>
</evidence>
<dbReference type="EMBL" id="JFAX01000003">
    <property type="protein sequence ID" value="EXI69042.1"/>
    <property type="molecule type" value="Genomic_DNA"/>
</dbReference>
<evidence type="ECO:0000256" key="8">
    <source>
        <dbReference type="PIRSR" id="PIRSR600821-50"/>
    </source>
</evidence>
<dbReference type="SMART" id="SM01005">
    <property type="entry name" value="Ala_racemase_C"/>
    <property type="match status" value="1"/>
</dbReference>
<dbReference type="EC" id="5.1.1.1" evidence="4 7"/>
<reference evidence="11" key="1">
    <citation type="submission" date="2014-02" db="EMBL/GenBank/DDBJ databases">
        <title>Expanding our view of genomic diversity in Candidatus Accumulibacter clades.</title>
        <authorList>
            <person name="Skennerton C.T."/>
            <person name="Barr J.J."/>
            <person name="Slater F.R."/>
            <person name="Bond P.L."/>
            <person name="Tyson G.W."/>
        </authorList>
    </citation>
    <scope>NUCLEOTIDE SEQUENCE [LARGE SCALE GENOMIC DNA]</scope>
</reference>
<protein>
    <recommendedName>
        <fullName evidence="4 7">Alanine racemase</fullName>
        <ecNumber evidence="4 7">5.1.1.1</ecNumber>
    </recommendedName>
</protein>
<feature type="active site" description="Proton acceptor; specific for D-alanine" evidence="7">
    <location>
        <position position="39"/>
    </location>
</feature>
<evidence type="ECO:0000256" key="4">
    <source>
        <dbReference type="ARBA" id="ARBA00013089"/>
    </source>
</evidence>
<comment type="pathway">
    <text evidence="7">Amino-acid biosynthesis; D-alanine biosynthesis; D-alanine from L-alanine: step 1/1.</text>
</comment>
<feature type="active site" description="Proton acceptor; specific for L-alanine" evidence="7">
    <location>
        <position position="267"/>
    </location>
</feature>
<dbReference type="InterPro" id="IPR000821">
    <property type="entry name" value="Ala_racemase"/>
</dbReference>
<dbReference type="FunFam" id="3.20.20.10:FF:000002">
    <property type="entry name" value="Alanine racemase"/>
    <property type="match status" value="1"/>
</dbReference>
<proteinExistence type="inferred from homology"/>
<feature type="domain" description="Alanine racemase C-terminal" evidence="10">
    <location>
        <begin position="246"/>
        <end position="370"/>
    </location>
</feature>
<dbReference type="CDD" id="cd06827">
    <property type="entry name" value="PLPDE_III_AR_proteobact"/>
    <property type="match status" value="1"/>
</dbReference>
<dbReference type="FunFam" id="2.40.37.10:FF:000002">
    <property type="entry name" value="Alanine racemase"/>
    <property type="match status" value="1"/>
</dbReference>
<dbReference type="GO" id="GO:0005829">
    <property type="term" value="C:cytosol"/>
    <property type="evidence" value="ECO:0007669"/>
    <property type="project" value="TreeGrafter"/>
</dbReference>
<dbReference type="Pfam" id="PF00842">
    <property type="entry name" value="Ala_racemase_C"/>
    <property type="match status" value="1"/>
</dbReference>
<dbReference type="GO" id="GO:0030170">
    <property type="term" value="F:pyridoxal phosphate binding"/>
    <property type="evidence" value="ECO:0007669"/>
    <property type="project" value="UniProtKB-UniRule"/>
</dbReference>
<organism evidence="11 12">
    <name type="scientific">Candidatus Accumulibacter adjunctus</name>
    <dbReference type="NCBI Taxonomy" id="1454001"/>
    <lineage>
        <taxon>Bacteria</taxon>
        <taxon>Pseudomonadati</taxon>
        <taxon>Pseudomonadota</taxon>
        <taxon>Betaproteobacteria</taxon>
        <taxon>Candidatus Accumulibacter</taxon>
    </lineage>
</organism>
<dbReference type="PANTHER" id="PTHR30511:SF0">
    <property type="entry name" value="ALANINE RACEMASE, CATABOLIC-RELATED"/>
    <property type="match status" value="1"/>
</dbReference>
<name>A0A011NWP1_9PROT</name>
<feature type="binding site" evidence="7 9">
    <location>
        <position position="315"/>
    </location>
    <ligand>
        <name>substrate</name>
    </ligand>
</feature>
<evidence type="ECO:0000256" key="9">
    <source>
        <dbReference type="PIRSR" id="PIRSR600821-52"/>
    </source>
</evidence>
<dbReference type="Proteomes" id="UP000020218">
    <property type="component" value="Unassembled WGS sequence"/>
</dbReference>
<dbReference type="PANTHER" id="PTHR30511">
    <property type="entry name" value="ALANINE RACEMASE"/>
    <property type="match status" value="1"/>
</dbReference>
<dbReference type="AlphaFoldDB" id="A0A011NWP1"/>
<accession>A0A011NWP1</accession>
<evidence type="ECO:0000256" key="7">
    <source>
        <dbReference type="HAMAP-Rule" id="MF_01201"/>
    </source>
</evidence>
<feature type="modified residue" description="N6-(pyridoxal phosphate)lysine" evidence="7 8">
    <location>
        <position position="39"/>
    </location>
</feature>
<evidence type="ECO:0000313" key="11">
    <source>
        <dbReference type="EMBL" id="EXI69042.1"/>
    </source>
</evidence>
<comment type="similarity">
    <text evidence="3 7">Belongs to the alanine racemase family.</text>
</comment>
<dbReference type="SUPFAM" id="SSF51419">
    <property type="entry name" value="PLP-binding barrel"/>
    <property type="match status" value="1"/>
</dbReference>
<dbReference type="GO" id="GO:0008784">
    <property type="term" value="F:alanine racemase activity"/>
    <property type="evidence" value="ECO:0007669"/>
    <property type="project" value="UniProtKB-UniRule"/>
</dbReference>
<dbReference type="SUPFAM" id="SSF50621">
    <property type="entry name" value="Alanine racemase C-terminal domain-like"/>
    <property type="match status" value="1"/>
</dbReference>
<keyword evidence="5 7" id="KW-0663">Pyridoxal phosphate</keyword>
<evidence type="ECO:0000313" key="12">
    <source>
        <dbReference type="Proteomes" id="UP000020218"/>
    </source>
</evidence>